<feature type="compositionally biased region" description="Basic and acidic residues" evidence="1">
    <location>
        <begin position="86"/>
        <end position="118"/>
    </location>
</feature>
<feature type="compositionally biased region" description="Low complexity" evidence="1">
    <location>
        <begin position="46"/>
        <end position="56"/>
    </location>
</feature>
<reference evidence="3" key="1">
    <citation type="submission" date="2018-05" db="EMBL/GenBank/DDBJ databases">
        <authorList>
            <person name="Lanie J.A."/>
            <person name="Ng W.-L."/>
            <person name="Kazmierczak K.M."/>
            <person name="Andrzejewski T.M."/>
            <person name="Davidsen T.M."/>
            <person name="Wayne K.J."/>
            <person name="Tettelin H."/>
            <person name="Glass J.I."/>
            <person name="Rusch D."/>
            <person name="Podicherti R."/>
            <person name="Tsui H.-C.T."/>
            <person name="Winkler M.E."/>
        </authorList>
    </citation>
    <scope>NUCLEOTIDE SEQUENCE</scope>
</reference>
<evidence type="ECO:0000256" key="1">
    <source>
        <dbReference type="SAM" id="MobiDB-lite"/>
    </source>
</evidence>
<dbReference type="Pfam" id="PF09723">
    <property type="entry name" value="Zn_ribbon_8"/>
    <property type="match status" value="1"/>
</dbReference>
<dbReference type="PANTHER" id="PTHR34404">
    <property type="entry name" value="REGULATORY PROTEIN, FMDB FAMILY"/>
    <property type="match status" value="1"/>
</dbReference>
<organism evidence="3">
    <name type="scientific">marine metagenome</name>
    <dbReference type="NCBI Taxonomy" id="408172"/>
    <lineage>
        <taxon>unclassified sequences</taxon>
        <taxon>metagenomes</taxon>
        <taxon>ecological metagenomes</taxon>
    </lineage>
</organism>
<feature type="non-terminal residue" evidence="3">
    <location>
        <position position="118"/>
    </location>
</feature>
<feature type="domain" description="Putative regulatory protein FmdB zinc ribbon" evidence="2">
    <location>
        <begin position="1"/>
        <end position="45"/>
    </location>
</feature>
<feature type="region of interest" description="Disordered" evidence="1">
    <location>
        <begin position="46"/>
        <end position="118"/>
    </location>
</feature>
<proteinExistence type="predicted"/>
<dbReference type="InterPro" id="IPR013429">
    <property type="entry name" value="Regulatory_FmdB_Zinc_ribbon"/>
</dbReference>
<dbReference type="AlphaFoldDB" id="A0A382UCU4"/>
<gene>
    <name evidence="3" type="ORF">METZ01_LOCUS384948</name>
</gene>
<dbReference type="NCBIfam" id="TIGR02605">
    <property type="entry name" value="CxxC_CxxC_SSSS"/>
    <property type="match status" value="1"/>
</dbReference>
<dbReference type="SMART" id="SM00834">
    <property type="entry name" value="CxxC_CXXC_SSSS"/>
    <property type="match status" value="1"/>
</dbReference>
<sequence length="118" mass="13283">MPIYEYLCTPCEKVVNLLFRSYEEANKITIVCPSCGKRDLRRLMSASSISGGNNSNPKPKISANDPHSLAQTMRSSMQKSGQDYGNEFKEVAHRLEKGEHPNSIEKSLRNRSGEKPHM</sequence>
<evidence type="ECO:0000259" key="2">
    <source>
        <dbReference type="SMART" id="SM00834"/>
    </source>
</evidence>
<dbReference type="EMBL" id="UINC01143270">
    <property type="protein sequence ID" value="SVD32094.1"/>
    <property type="molecule type" value="Genomic_DNA"/>
</dbReference>
<evidence type="ECO:0000313" key="3">
    <source>
        <dbReference type="EMBL" id="SVD32094.1"/>
    </source>
</evidence>
<protein>
    <recommendedName>
        <fullName evidence="2">Putative regulatory protein FmdB zinc ribbon domain-containing protein</fullName>
    </recommendedName>
</protein>
<name>A0A382UCU4_9ZZZZ</name>
<accession>A0A382UCU4</accession>
<dbReference type="PANTHER" id="PTHR34404:SF3">
    <property type="entry name" value="REGULATORY PROTEIN, FMDB FAMILY"/>
    <property type="match status" value="1"/>
</dbReference>
<feature type="compositionally biased region" description="Polar residues" evidence="1">
    <location>
        <begin position="69"/>
        <end position="83"/>
    </location>
</feature>